<dbReference type="AlphaFoldDB" id="A0AAV7RII8"/>
<reference evidence="1" key="1">
    <citation type="journal article" date="2022" name="bioRxiv">
        <title>Sequencing and chromosome-scale assembly of the giantPleurodeles waltlgenome.</title>
        <authorList>
            <person name="Brown T."/>
            <person name="Elewa A."/>
            <person name="Iarovenko S."/>
            <person name="Subramanian E."/>
            <person name="Araus A.J."/>
            <person name="Petzold A."/>
            <person name="Susuki M."/>
            <person name="Suzuki K.-i.T."/>
            <person name="Hayashi T."/>
            <person name="Toyoda A."/>
            <person name="Oliveira C."/>
            <person name="Osipova E."/>
            <person name="Leigh N.D."/>
            <person name="Simon A."/>
            <person name="Yun M.H."/>
        </authorList>
    </citation>
    <scope>NUCLEOTIDE SEQUENCE</scope>
    <source>
        <strain evidence="1">20211129_DDA</strain>
        <tissue evidence="1">Liver</tissue>
    </source>
</reference>
<proteinExistence type="predicted"/>
<dbReference type="EMBL" id="JANPWB010000009">
    <property type="protein sequence ID" value="KAJ1151361.1"/>
    <property type="molecule type" value="Genomic_DNA"/>
</dbReference>
<comment type="caution">
    <text evidence="1">The sequence shown here is derived from an EMBL/GenBank/DDBJ whole genome shotgun (WGS) entry which is preliminary data.</text>
</comment>
<evidence type="ECO:0000313" key="1">
    <source>
        <dbReference type="EMBL" id="KAJ1151361.1"/>
    </source>
</evidence>
<evidence type="ECO:0000313" key="2">
    <source>
        <dbReference type="Proteomes" id="UP001066276"/>
    </source>
</evidence>
<protein>
    <submittedName>
        <fullName evidence="1">Uncharacterized protein</fullName>
    </submittedName>
</protein>
<keyword evidence="2" id="KW-1185">Reference proteome</keyword>
<name>A0AAV7RII8_PLEWA</name>
<gene>
    <name evidence="1" type="ORF">NDU88_004143</name>
</gene>
<sequence>MWHLAHSGVPHSARHSQMCYDPRCDGRSGPLLTDTIRQMDSVHLLKDPYCREGMTKTVKEECYVEPLSPCGIWRVGVFRTLRGILKCVTTPAVTGEMVRS</sequence>
<accession>A0AAV7RII8</accession>
<dbReference type="Proteomes" id="UP001066276">
    <property type="component" value="Chromosome 5"/>
</dbReference>
<organism evidence="1 2">
    <name type="scientific">Pleurodeles waltl</name>
    <name type="common">Iberian ribbed newt</name>
    <dbReference type="NCBI Taxonomy" id="8319"/>
    <lineage>
        <taxon>Eukaryota</taxon>
        <taxon>Metazoa</taxon>
        <taxon>Chordata</taxon>
        <taxon>Craniata</taxon>
        <taxon>Vertebrata</taxon>
        <taxon>Euteleostomi</taxon>
        <taxon>Amphibia</taxon>
        <taxon>Batrachia</taxon>
        <taxon>Caudata</taxon>
        <taxon>Salamandroidea</taxon>
        <taxon>Salamandridae</taxon>
        <taxon>Pleurodelinae</taxon>
        <taxon>Pleurodeles</taxon>
    </lineage>
</organism>